<dbReference type="Pfam" id="PF03379">
    <property type="entry name" value="CcmB"/>
    <property type="match status" value="1"/>
</dbReference>
<evidence type="ECO:0000256" key="11">
    <source>
        <dbReference type="ARBA" id="ARBA00023136"/>
    </source>
</evidence>
<accession>A0ABW1S9L2</accession>
<evidence type="ECO:0000313" key="15">
    <source>
        <dbReference type="Proteomes" id="UP001596303"/>
    </source>
</evidence>
<keyword evidence="9 12" id="KW-0201">Cytochrome c-type biogenesis</keyword>
<name>A0ABW1S9L2_9PROT</name>
<evidence type="ECO:0000256" key="3">
    <source>
        <dbReference type="ARBA" id="ARBA00010544"/>
    </source>
</evidence>
<dbReference type="PIRSF" id="PIRSF002764">
    <property type="entry name" value="CcmB"/>
    <property type="match status" value="1"/>
</dbReference>
<reference evidence="15" key="1">
    <citation type="journal article" date="2019" name="Int. J. Syst. Evol. Microbiol.">
        <title>The Global Catalogue of Microorganisms (GCM) 10K type strain sequencing project: providing services to taxonomists for standard genome sequencing and annotation.</title>
        <authorList>
            <consortium name="The Broad Institute Genomics Platform"/>
            <consortium name="The Broad Institute Genome Sequencing Center for Infectious Disease"/>
            <person name="Wu L."/>
            <person name="Ma J."/>
        </authorList>
    </citation>
    <scope>NUCLEOTIDE SEQUENCE [LARGE SCALE GENOMIC DNA]</scope>
    <source>
        <strain evidence="15">CGMCC-1.15741</strain>
    </source>
</reference>
<evidence type="ECO:0000256" key="2">
    <source>
        <dbReference type="ARBA" id="ARBA00004429"/>
    </source>
</evidence>
<feature type="transmembrane region" description="Helical" evidence="13">
    <location>
        <begin position="158"/>
        <end position="177"/>
    </location>
</feature>
<dbReference type="NCBIfam" id="TIGR01190">
    <property type="entry name" value="ccmB"/>
    <property type="match status" value="1"/>
</dbReference>
<sequence length="218" mass="22492">MKGALSVFRRELVQAWAGGSGLFLPAAFFAGTIFLAPLGVGTEPGLLAKLAPGLIFVALCLASLTTLERIFQADLEAGALDHQRLSGASMELVTFFKVLAHWIVSGLPLALLTPVAGIMMRAEHVSALSILPVLIGGLTIFLWGGVGAALTAGLRRSGPLVALLVLPLFVPIVIFGSEELSHVFQAAPFAAGLTLLAANALAAIAMAPFAMAAALKLE</sequence>
<evidence type="ECO:0000256" key="7">
    <source>
        <dbReference type="ARBA" id="ARBA00022519"/>
    </source>
</evidence>
<feature type="transmembrane region" description="Helical" evidence="13">
    <location>
        <begin position="125"/>
        <end position="146"/>
    </location>
</feature>
<keyword evidence="5 12" id="KW-0813">Transport</keyword>
<evidence type="ECO:0000313" key="14">
    <source>
        <dbReference type="EMBL" id="MFC6198208.1"/>
    </source>
</evidence>
<keyword evidence="11 12" id="KW-0472">Membrane</keyword>
<comment type="subcellular location">
    <subcellularLocation>
        <location evidence="2">Cell inner membrane</location>
        <topology evidence="2">Multi-pass membrane protein</topology>
    </subcellularLocation>
</comment>
<dbReference type="RefSeq" id="WP_377378255.1">
    <property type="nucleotide sequence ID" value="NZ_JBHSSW010000009.1"/>
</dbReference>
<evidence type="ECO:0000256" key="13">
    <source>
        <dbReference type="SAM" id="Phobius"/>
    </source>
</evidence>
<evidence type="ECO:0000256" key="12">
    <source>
        <dbReference type="PIRNR" id="PIRNR002764"/>
    </source>
</evidence>
<comment type="similarity">
    <text evidence="3 12">Belongs to the CcmB/CycW/HelB family.</text>
</comment>
<keyword evidence="7 12" id="KW-0997">Cell inner membrane</keyword>
<proteinExistence type="inferred from homology"/>
<dbReference type="PRINTS" id="PR01414">
    <property type="entry name" value="CCMBBIOGNSIS"/>
</dbReference>
<evidence type="ECO:0000256" key="5">
    <source>
        <dbReference type="ARBA" id="ARBA00022448"/>
    </source>
</evidence>
<feature type="transmembrane region" description="Helical" evidence="13">
    <location>
        <begin position="92"/>
        <end position="113"/>
    </location>
</feature>
<keyword evidence="15" id="KW-1185">Reference proteome</keyword>
<keyword evidence="10 13" id="KW-1133">Transmembrane helix</keyword>
<gene>
    <name evidence="14" type="primary">ccmB</name>
    <name evidence="14" type="ORF">ACFQDM_08965</name>
</gene>
<feature type="transmembrane region" description="Helical" evidence="13">
    <location>
        <begin position="50"/>
        <end position="71"/>
    </location>
</feature>
<comment type="caution">
    <text evidence="14">The sequence shown here is derived from an EMBL/GenBank/DDBJ whole genome shotgun (WGS) entry which is preliminary data.</text>
</comment>
<feature type="transmembrane region" description="Helical" evidence="13">
    <location>
        <begin position="189"/>
        <end position="215"/>
    </location>
</feature>
<evidence type="ECO:0000256" key="8">
    <source>
        <dbReference type="ARBA" id="ARBA00022692"/>
    </source>
</evidence>
<evidence type="ECO:0000256" key="6">
    <source>
        <dbReference type="ARBA" id="ARBA00022475"/>
    </source>
</evidence>
<evidence type="ECO:0000256" key="10">
    <source>
        <dbReference type="ARBA" id="ARBA00022989"/>
    </source>
</evidence>
<evidence type="ECO:0000256" key="1">
    <source>
        <dbReference type="ARBA" id="ARBA00002442"/>
    </source>
</evidence>
<dbReference type="InterPro" id="IPR026031">
    <property type="entry name" value="Cyt_c_CcmB_bac"/>
</dbReference>
<dbReference type="InterPro" id="IPR003544">
    <property type="entry name" value="Cyt_c_biogenesis_CcmB"/>
</dbReference>
<organism evidence="14 15">
    <name type="scientific">Ponticaulis profundi</name>
    <dbReference type="NCBI Taxonomy" id="2665222"/>
    <lineage>
        <taxon>Bacteria</taxon>
        <taxon>Pseudomonadati</taxon>
        <taxon>Pseudomonadota</taxon>
        <taxon>Alphaproteobacteria</taxon>
        <taxon>Hyphomonadales</taxon>
        <taxon>Hyphomonadaceae</taxon>
        <taxon>Ponticaulis</taxon>
    </lineage>
</organism>
<comment type="function">
    <text evidence="1 12">Required for the export of heme to the periplasm for the biogenesis of c-type cytochromes.</text>
</comment>
<dbReference type="Proteomes" id="UP001596303">
    <property type="component" value="Unassembled WGS sequence"/>
</dbReference>
<dbReference type="PANTHER" id="PTHR30070">
    <property type="entry name" value="HEME EXPORTER PROTEIN B"/>
    <property type="match status" value="1"/>
</dbReference>
<keyword evidence="8 13" id="KW-0812">Transmembrane</keyword>
<keyword evidence="6 12" id="KW-1003">Cell membrane</keyword>
<evidence type="ECO:0000256" key="4">
    <source>
        <dbReference type="ARBA" id="ARBA00016452"/>
    </source>
</evidence>
<feature type="transmembrane region" description="Helical" evidence="13">
    <location>
        <begin position="12"/>
        <end position="38"/>
    </location>
</feature>
<dbReference type="EMBL" id="JBHSSW010000009">
    <property type="protein sequence ID" value="MFC6198208.1"/>
    <property type="molecule type" value="Genomic_DNA"/>
</dbReference>
<protein>
    <recommendedName>
        <fullName evidence="4 12">Heme exporter protein B</fullName>
    </recommendedName>
</protein>
<evidence type="ECO:0000256" key="9">
    <source>
        <dbReference type="ARBA" id="ARBA00022748"/>
    </source>
</evidence>
<dbReference type="PANTHER" id="PTHR30070:SF1">
    <property type="entry name" value="CYTOCHROME C BIOGENESIS B-RELATED"/>
    <property type="match status" value="1"/>
</dbReference>